<dbReference type="SUPFAM" id="SSF55846">
    <property type="entry name" value="N-acetylmuramoyl-L-alanine amidase-like"/>
    <property type="match status" value="1"/>
</dbReference>
<proteinExistence type="predicted"/>
<evidence type="ECO:0000313" key="3">
    <source>
        <dbReference type="EMBL" id="EDW51399.1"/>
    </source>
</evidence>
<dbReference type="PANTHER" id="PTHR11022">
    <property type="entry name" value="PEPTIDOGLYCAN RECOGNITION PROTEIN"/>
    <property type="match status" value="1"/>
</dbReference>
<dbReference type="InterPro" id="IPR015510">
    <property type="entry name" value="PGRP"/>
</dbReference>
<dbReference type="HOGENOM" id="CLU_3089474_0_0_1"/>
<dbReference type="STRING" id="7238.B4IK27"/>
<organism evidence="4">
    <name type="scientific">Drosophila sechellia</name>
    <name type="common">Fruit fly</name>
    <dbReference type="NCBI Taxonomy" id="7238"/>
    <lineage>
        <taxon>Eukaryota</taxon>
        <taxon>Metazoa</taxon>
        <taxon>Ecdysozoa</taxon>
        <taxon>Arthropoda</taxon>
        <taxon>Hexapoda</taxon>
        <taxon>Insecta</taxon>
        <taxon>Pterygota</taxon>
        <taxon>Neoptera</taxon>
        <taxon>Endopterygota</taxon>
        <taxon>Diptera</taxon>
        <taxon>Brachycera</taxon>
        <taxon>Muscomorpha</taxon>
        <taxon>Ephydroidea</taxon>
        <taxon>Drosophilidae</taxon>
        <taxon>Drosophila</taxon>
        <taxon>Sophophora</taxon>
    </lineage>
</organism>
<dbReference type="Gene3D" id="3.40.80.10">
    <property type="entry name" value="Peptidoglycan recognition protein-like"/>
    <property type="match status" value="1"/>
</dbReference>
<keyword evidence="4" id="KW-1185">Reference proteome</keyword>
<evidence type="ECO:0000256" key="2">
    <source>
        <dbReference type="ARBA" id="ARBA00022859"/>
    </source>
</evidence>
<dbReference type="GO" id="GO:0032500">
    <property type="term" value="F:muramyl dipeptide binding"/>
    <property type="evidence" value="ECO:0007669"/>
    <property type="project" value="EnsemblMetazoa"/>
</dbReference>
<protein>
    <submittedName>
        <fullName evidence="3">GM13090</fullName>
    </submittedName>
</protein>
<sequence>MAAKDLLACGVQQGELSEDYALIAGSQVISTQSPGLTLYNEIQEWPHWLSNP</sequence>
<dbReference type="GO" id="GO:0050830">
    <property type="term" value="P:defense response to Gram-positive bacterium"/>
    <property type="evidence" value="ECO:0007669"/>
    <property type="project" value="EnsemblMetazoa"/>
</dbReference>
<dbReference type="GO" id="GO:0160032">
    <property type="term" value="P:Toll receptor ligand protein activation cascade"/>
    <property type="evidence" value="ECO:0007669"/>
    <property type="project" value="EnsemblMetazoa"/>
</dbReference>
<keyword evidence="2" id="KW-0391">Immunity</keyword>
<dbReference type="GO" id="GO:0032494">
    <property type="term" value="P:response to peptidoglycan"/>
    <property type="evidence" value="ECO:0007669"/>
    <property type="project" value="EnsemblMetazoa"/>
</dbReference>
<name>B4IK27_DROSE</name>
<reference evidence="3 4" key="1">
    <citation type="journal article" date="2007" name="Nature">
        <title>Evolution of genes and genomes on the Drosophila phylogeny.</title>
        <authorList>
            <consortium name="Drosophila 12 Genomes Consortium"/>
            <person name="Clark A.G."/>
            <person name="Eisen M.B."/>
            <person name="Smith D.R."/>
            <person name="Bergman C.M."/>
            <person name="Oliver B."/>
            <person name="Markow T.A."/>
            <person name="Kaufman T.C."/>
            <person name="Kellis M."/>
            <person name="Gelbart W."/>
            <person name="Iyer V.N."/>
            <person name="Pollard D.A."/>
            <person name="Sackton T.B."/>
            <person name="Larracuente A.M."/>
            <person name="Singh N.D."/>
            <person name="Abad J.P."/>
            <person name="Abt D.N."/>
            <person name="Adryan B."/>
            <person name="Aguade M."/>
            <person name="Akashi H."/>
            <person name="Anderson W.W."/>
            <person name="Aquadro C.F."/>
            <person name="Ardell D.H."/>
            <person name="Arguello R."/>
            <person name="Artieri C.G."/>
            <person name="Barbash D.A."/>
            <person name="Barker D."/>
            <person name="Barsanti P."/>
            <person name="Batterham P."/>
            <person name="Batzoglou S."/>
            <person name="Begun D."/>
            <person name="Bhutkar A."/>
            <person name="Blanco E."/>
            <person name="Bosak S.A."/>
            <person name="Bradley R.K."/>
            <person name="Brand A.D."/>
            <person name="Brent M.R."/>
            <person name="Brooks A.N."/>
            <person name="Brown R.H."/>
            <person name="Butlin R.K."/>
            <person name="Caggese C."/>
            <person name="Calvi B.R."/>
            <person name="Bernardo de Carvalho A."/>
            <person name="Caspi A."/>
            <person name="Castrezana S."/>
            <person name="Celniker S.E."/>
            <person name="Chang J.L."/>
            <person name="Chapple C."/>
            <person name="Chatterji S."/>
            <person name="Chinwalla A."/>
            <person name="Civetta A."/>
            <person name="Clifton S.W."/>
            <person name="Comeron J.M."/>
            <person name="Costello J.C."/>
            <person name="Coyne J.A."/>
            <person name="Daub J."/>
            <person name="David R.G."/>
            <person name="Delcher A.L."/>
            <person name="Delehaunty K."/>
            <person name="Do C.B."/>
            <person name="Ebling H."/>
            <person name="Edwards K."/>
            <person name="Eickbush T."/>
            <person name="Evans J.D."/>
            <person name="Filipski A."/>
            <person name="Findeiss S."/>
            <person name="Freyhult E."/>
            <person name="Fulton L."/>
            <person name="Fulton R."/>
            <person name="Garcia A.C."/>
            <person name="Gardiner A."/>
            <person name="Garfield D.A."/>
            <person name="Garvin B.E."/>
            <person name="Gibson G."/>
            <person name="Gilbert D."/>
            <person name="Gnerre S."/>
            <person name="Godfrey J."/>
            <person name="Good R."/>
            <person name="Gotea V."/>
            <person name="Gravely B."/>
            <person name="Greenberg A.J."/>
            <person name="Griffiths-Jones S."/>
            <person name="Gross S."/>
            <person name="Guigo R."/>
            <person name="Gustafson E.A."/>
            <person name="Haerty W."/>
            <person name="Hahn M.W."/>
            <person name="Halligan D.L."/>
            <person name="Halpern A.L."/>
            <person name="Halter G.M."/>
            <person name="Han M.V."/>
            <person name="Heger A."/>
            <person name="Hillier L."/>
            <person name="Hinrichs A.S."/>
            <person name="Holmes I."/>
            <person name="Hoskins R.A."/>
            <person name="Hubisz M.J."/>
            <person name="Hultmark D."/>
            <person name="Huntley M.A."/>
            <person name="Jaffe D.B."/>
            <person name="Jagadeeshan S."/>
            <person name="Jeck W.R."/>
            <person name="Johnson J."/>
            <person name="Jones C.D."/>
            <person name="Jordan W.C."/>
            <person name="Karpen G.H."/>
            <person name="Kataoka E."/>
            <person name="Keightley P.D."/>
            <person name="Kheradpour P."/>
            <person name="Kirkness E.F."/>
            <person name="Koerich L.B."/>
            <person name="Kristiansen K."/>
            <person name="Kudrna D."/>
            <person name="Kulathinal R.J."/>
            <person name="Kumar S."/>
            <person name="Kwok R."/>
            <person name="Lander E."/>
            <person name="Langley C.H."/>
            <person name="Lapoint R."/>
            <person name="Lazzaro B.P."/>
            <person name="Lee S.J."/>
            <person name="Levesque L."/>
            <person name="Li R."/>
            <person name="Lin C.F."/>
            <person name="Lin M.F."/>
            <person name="Lindblad-Toh K."/>
            <person name="Llopart A."/>
            <person name="Long M."/>
            <person name="Low L."/>
            <person name="Lozovsky E."/>
            <person name="Lu J."/>
            <person name="Luo M."/>
            <person name="Machado C.A."/>
            <person name="Makalowski W."/>
            <person name="Marzo M."/>
            <person name="Matsuda M."/>
            <person name="Matzkin L."/>
            <person name="McAllister B."/>
            <person name="McBride C.S."/>
            <person name="McKernan B."/>
            <person name="McKernan K."/>
            <person name="Mendez-Lago M."/>
            <person name="Minx P."/>
            <person name="Mollenhauer M.U."/>
            <person name="Montooth K."/>
            <person name="Mount S.M."/>
            <person name="Mu X."/>
            <person name="Myers E."/>
            <person name="Negre B."/>
            <person name="Newfeld S."/>
            <person name="Nielsen R."/>
            <person name="Noor M.A."/>
            <person name="O'Grady P."/>
            <person name="Pachter L."/>
            <person name="Papaceit M."/>
            <person name="Parisi M.J."/>
            <person name="Parisi M."/>
            <person name="Parts L."/>
            <person name="Pedersen J.S."/>
            <person name="Pesole G."/>
            <person name="Phillippy A.M."/>
            <person name="Ponting C.P."/>
            <person name="Pop M."/>
            <person name="Porcelli D."/>
            <person name="Powell J.R."/>
            <person name="Prohaska S."/>
            <person name="Pruitt K."/>
            <person name="Puig M."/>
            <person name="Quesneville H."/>
            <person name="Ram K.R."/>
            <person name="Rand D."/>
            <person name="Rasmussen M.D."/>
            <person name="Reed L.K."/>
            <person name="Reenan R."/>
            <person name="Reily A."/>
            <person name="Remington K.A."/>
            <person name="Rieger T.T."/>
            <person name="Ritchie M.G."/>
            <person name="Robin C."/>
            <person name="Rogers Y.H."/>
            <person name="Rohde C."/>
            <person name="Rozas J."/>
            <person name="Rubenfield M.J."/>
            <person name="Ruiz A."/>
            <person name="Russo S."/>
            <person name="Salzberg S.L."/>
            <person name="Sanchez-Gracia A."/>
            <person name="Saranga D.J."/>
            <person name="Sato H."/>
            <person name="Schaeffer S.W."/>
            <person name="Schatz M.C."/>
            <person name="Schlenke T."/>
            <person name="Schwartz R."/>
            <person name="Segarra C."/>
            <person name="Singh R.S."/>
            <person name="Sirot L."/>
            <person name="Sirota M."/>
            <person name="Sisneros N.B."/>
            <person name="Smith C.D."/>
            <person name="Smith T.F."/>
            <person name="Spieth J."/>
            <person name="Stage D.E."/>
            <person name="Stark A."/>
            <person name="Stephan W."/>
            <person name="Strausberg R.L."/>
            <person name="Strempel S."/>
            <person name="Sturgill D."/>
            <person name="Sutton G."/>
            <person name="Sutton G.G."/>
            <person name="Tao W."/>
            <person name="Teichmann S."/>
            <person name="Tobari Y.N."/>
            <person name="Tomimura Y."/>
            <person name="Tsolas J.M."/>
            <person name="Valente V.L."/>
            <person name="Venter E."/>
            <person name="Venter J.C."/>
            <person name="Vicario S."/>
            <person name="Vieira F.G."/>
            <person name="Vilella A.J."/>
            <person name="Villasante A."/>
            <person name="Walenz B."/>
            <person name="Wang J."/>
            <person name="Wasserman M."/>
            <person name="Watts T."/>
            <person name="Wilson D."/>
            <person name="Wilson R.K."/>
            <person name="Wing R.A."/>
            <person name="Wolfner M.F."/>
            <person name="Wong A."/>
            <person name="Wong G.K."/>
            <person name="Wu C.I."/>
            <person name="Wu G."/>
            <person name="Yamamoto D."/>
            <person name="Yang H.P."/>
            <person name="Yang S.P."/>
            <person name="Yorke J.A."/>
            <person name="Yoshida K."/>
            <person name="Zdobnov E."/>
            <person name="Zhang P."/>
            <person name="Zhang Y."/>
            <person name="Zimin A.V."/>
            <person name="Baldwin J."/>
            <person name="Abdouelleil A."/>
            <person name="Abdulkadir J."/>
            <person name="Abebe A."/>
            <person name="Abera B."/>
            <person name="Abreu J."/>
            <person name="Acer S.C."/>
            <person name="Aftuck L."/>
            <person name="Alexander A."/>
            <person name="An P."/>
            <person name="Anderson E."/>
            <person name="Anderson S."/>
            <person name="Arachi H."/>
            <person name="Azer M."/>
            <person name="Bachantsang P."/>
            <person name="Barry A."/>
            <person name="Bayul T."/>
            <person name="Berlin A."/>
            <person name="Bessette D."/>
            <person name="Bloom T."/>
            <person name="Blye J."/>
            <person name="Boguslavskiy L."/>
            <person name="Bonnet C."/>
            <person name="Boukhgalter B."/>
            <person name="Bourzgui I."/>
            <person name="Brown A."/>
            <person name="Cahill P."/>
            <person name="Channer S."/>
            <person name="Cheshatsang Y."/>
            <person name="Chuda L."/>
            <person name="Citroen M."/>
            <person name="Collymore A."/>
            <person name="Cooke P."/>
            <person name="Costello M."/>
            <person name="D'Aco K."/>
            <person name="Daza R."/>
            <person name="De Haan G."/>
            <person name="DeGray S."/>
            <person name="DeMaso C."/>
            <person name="Dhargay N."/>
            <person name="Dooley K."/>
            <person name="Dooley E."/>
            <person name="Doricent M."/>
            <person name="Dorje P."/>
            <person name="Dorjee K."/>
            <person name="Dupes A."/>
            <person name="Elong R."/>
            <person name="Falk J."/>
            <person name="Farina A."/>
            <person name="Faro S."/>
            <person name="Ferguson D."/>
            <person name="Fisher S."/>
            <person name="Foley C.D."/>
            <person name="Franke A."/>
            <person name="Friedrich D."/>
            <person name="Gadbois L."/>
            <person name="Gearin G."/>
            <person name="Gearin C.R."/>
            <person name="Giannoukos G."/>
            <person name="Goode T."/>
            <person name="Graham J."/>
            <person name="Grandbois E."/>
            <person name="Grewal S."/>
            <person name="Gyaltsen K."/>
            <person name="Hafez N."/>
            <person name="Hagos B."/>
            <person name="Hall J."/>
            <person name="Henson C."/>
            <person name="Hollinger A."/>
            <person name="Honan T."/>
            <person name="Huard M.D."/>
            <person name="Hughes L."/>
            <person name="Hurhula B."/>
            <person name="Husby M.E."/>
            <person name="Kamat A."/>
            <person name="Kanga B."/>
            <person name="Kashin S."/>
            <person name="Khazanovich D."/>
            <person name="Kisner P."/>
            <person name="Lance K."/>
            <person name="Lara M."/>
            <person name="Lee W."/>
            <person name="Lennon N."/>
            <person name="Letendre F."/>
            <person name="LeVine R."/>
            <person name="Lipovsky A."/>
            <person name="Liu X."/>
            <person name="Liu J."/>
            <person name="Liu S."/>
            <person name="Lokyitsang T."/>
            <person name="Lokyitsang Y."/>
            <person name="Lubonja R."/>
            <person name="Lui A."/>
            <person name="MacDonald P."/>
            <person name="Magnisalis V."/>
            <person name="Maru K."/>
            <person name="Matthews C."/>
            <person name="McCusker W."/>
            <person name="McDonough S."/>
            <person name="Mehta T."/>
            <person name="Meldrim J."/>
            <person name="Meneus L."/>
            <person name="Mihai O."/>
            <person name="Mihalev A."/>
            <person name="Mihova T."/>
            <person name="Mittelman R."/>
            <person name="Mlenga V."/>
            <person name="Montmayeur A."/>
            <person name="Mulrain L."/>
            <person name="Navidi A."/>
            <person name="Naylor J."/>
            <person name="Negash T."/>
            <person name="Nguyen T."/>
            <person name="Nguyen N."/>
            <person name="Nicol R."/>
            <person name="Norbu C."/>
            <person name="Norbu N."/>
            <person name="Novod N."/>
            <person name="O'Neill B."/>
            <person name="Osman S."/>
            <person name="Markiewicz E."/>
            <person name="Oyono O.L."/>
            <person name="Patti C."/>
            <person name="Phunkhang P."/>
            <person name="Pierre F."/>
            <person name="Priest M."/>
            <person name="Raghuraman S."/>
            <person name="Rege F."/>
            <person name="Reyes R."/>
            <person name="Rise C."/>
            <person name="Rogov P."/>
            <person name="Ross K."/>
            <person name="Ryan E."/>
            <person name="Settipalli S."/>
            <person name="Shea T."/>
            <person name="Sherpa N."/>
            <person name="Shi L."/>
            <person name="Shih D."/>
            <person name="Sparrow T."/>
            <person name="Spaulding J."/>
            <person name="Stalker J."/>
            <person name="Stange-Thomann N."/>
            <person name="Stavropoulos S."/>
            <person name="Stone C."/>
            <person name="Strader C."/>
            <person name="Tesfaye S."/>
            <person name="Thomson T."/>
            <person name="Thoulutsang Y."/>
            <person name="Thoulutsang D."/>
            <person name="Topham K."/>
            <person name="Topping I."/>
            <person name="Tsamla T."/>
            <person name="Vassiliev H."/>
            <person name="Vo A."/>
            <person name="Wangchuk T."/>
            <person name="Wangdi T."/>
            <person name="Weiand M."/>
            <person name="Wilkinson J."/>
            <person name="Wilson A."/>
            <person name="Yadav S."/>
            <person name="Young G."/>
            <person name="Yu Q."/>
            <person name="Zembek L."/>
            <person name="Zhong D."/>
            <person name="Zimmer A."/>
            <person name="Zwirko Z."/>
            <person name="Jaffe D.B."/>
            <person name="Alvarez P."/>
            <person name="Brockman W."/>
            <person name="Butler J."/>
            <person name="Chin C."/>
            <person name="Gnerre S."/>
            <person name="Grabherr M."/>
            <person name="Kleber M."/>
            <person name="Mauceli E."/>
            <person name="MacCallum I."/>
        </authorList>
    </citation>
    <scope>NUCLEOTIDE SEQUENCE [LARGE SCALE GENOMIC DNA]</scope>
    <source>
        <strain evidence="4">Rob3c / Tucson 14021-0248.25</strain>
    </source>
</reference>
<evidence type="ECO:0000256" key="1">
    <source>
        <dbReference type="ARBA" id="ARBA00022588"/>
    </source>
</evidence>
<evidence type="ECO:0000313" key="4">
    <source>
        <dbReference type="Proteomes" id="UP000001292"/>
    </source>
</evidence>
<keyword evidence="1" id="KW-0399">Innate immunity</keyword>
<dbReference type="GO" id="GO:0106415">
    <property type="term" value="F:muramoyltetrapeptide carboxypeptidase activity"/>
    <property type="evidence" value="ECO:0007669"/>
    <property type="project" value="EnsemblMetazoa"/>
</dbReference>
<dbReference type="PANTHER" id="PTHR11022:SF74">
    <property type="entry name" value="PEPTIDOGLYCAN-RECOGNITION PROTEIN SA"/>
    <property type="match status" value="1"/>
</dbReference>
<dbReference type="GO" id="GO:0009253">
    <property type="term" value="P:peptidoglycan catabolic process"/>
    <property type="evidence" value="ECO:0007669"/>
    <property type="project" value="InterPro"/>
</dbReference>
<dbReference type="InterPro" id="IPR036505">
    <property type="entry name" value="Amidase/PGRP_sf"/>
</dbReference>
<dbReference type="GO" id="GO:0045087">
    <property type="term" value="P:innate immune response"/>
    <property type="evidence" value="ECO:0007669"/>
    <property type="project" value="UniProtKB-KW"/>
</dbReference>
<dbReference type="AlphaFoldDB" id="B4IK27"/>
<dbReference type="EMBL" id="CH480851">
    <property type="protein sequence ID" value="EDW51399.1"/>
    <property type="molecule type" value="Genomic_DNA"/>
</dbReference>
<dbReference type="GO" id="GO:0005576">
    <property type="term" value="C:extracellular region"/>
    <property type="evidence" value="ECO:0007669"/>
    <property type="project" value="EnsemblMetazoa"/>
</dbReference>
<dbReference type="PhylomeDB" id="B4IK27"/>
<dbReference type="GO" id="GO:0042834">
    <property type="term" value="F:peptidoglycan binding"/>
    <property type="evidence" value="ECO:0007669"/>
    <property type="project" value="EnsemblMetazoa"/>
</dbReference>
<accession>B4IK27</accession>
<dbReference type="GO" id="GO:0038187">
    <property type="term" value="F:pattern recognition receptor activity"/>
    <property type="evidence" value="ECO:0007669"/>
    <property type="project" value="EnsemblMetazoa"/>
</dbReference>
<gene>
    <name evidence="3" type="primary">Dsec\GM13090</name>
    <name evidence="3" type="ORF">Dsec_GM13090</name>
</gene>
<dbReference type="Proteomes" id="UP000001292">
    <property type="component" value="Unassembled WGS sequence"/>
</dbReference>
<dbReference type="GO" id="GO:0006965">
    <property type="term" value="P:positive regulation of biosynthetic process of antibacterial peptides active against Gram-positive bacteria"/>
    <property type="evidence" value="ECO:0007669"/>
    <property type="project" value="EnsemblMetazoa"/>
</dbReference>
<dbReference type="GO" id="GO:0008745">
    <property type="term" value="F:N-acetylmuramoyl-L-alanine amidase activity"/>
    <property type="evidence" value="ECO:0007669"/>
    <property type="project" value="InterPro"/>
</dbReference>